<dbReference type="RefSeq" id="WP_058268121.1">
    <property type="nucleotide sequence ID" value="NZ_FMAZ01000004.1"/>
</dbReference>
<dbReference type="Proteomes" id="UP000053199">
    <property type="component" value="Unassembled WGS sequence"/>
</dbReference>
<feature type="region of interest" description="Disordered" evidence="1">
    <location>
        <begin position="1"/>
        <end position="27"/>
    </location>
</feature>
<dbReference type="AlphaFoldDB" id="A0A0V8IM33"/>
<accession>A0A0V8IM33</accession>
<dbReference type="OrthoDB" id="4945332at2"/>
<sequence length="107" mass="11220">MTVATEDHLSALGERTTEGRTPAVATPPVDMGLLVTLNSRMHCRMPMERIDPSALPIRQPVYVDGTGMVPLGTPPASSTVVTYRCACGFTIDDPGQPASVSAHALAS</sequence>
<evidence type="ECO:0000313" key="3">
    <source>
        <dbReference type="Proteomes" id="UP000053199"/>
    </source>
</evidence>
<keyword evidence="3" id="KW-1185">Reference proteome</keyword>
<proteinExistence type="predicted"/>
<comment type="caution">
    <text evidence="2">The sequence shown here is derived from an EMBL/GenBank/DDBJ whole genome shotgun (WGS) entry which is preliminary data.</text>
</comment>
<name>A0A0V8IM33_9MICC</name>
<dbReference type="EMBL" id="LNQM01000004">
    <property type="protein sequence ID" value="KSU75827.1"/>
    <property type="molecule type" value="Genomic_DNA"/>
</dbReference>
<reference evidence="2 3" key="1">
    <citation type="journal article" date="2014" name="Arch. Microbiol.">
        <title>Arthrobacter enclensis sp. nov., isolated from sediment sample.</title>
        <authorList>
            <person name="Dastager S.G."/>
            <person name="Liu Q."/>
            <person name="Tang S.K."/>
            <person name="Krishnamurthi S."/>
            <person name="Lee J.C."/>
            <person name="Li W.J."/>
        </authorList>
    </citation>
    <scope>NUCLEOTIDE SEQUENCE [LARGE SCALE GENOMIC DNA]</scope>
    <source>
        <strain evidence="2 3">NIO-1008</strain>
    </source>
</reference>
<protein>
    <submittedName>
        <fullName evidence="2">Uncharacterized protein</fullName>
    </submittedName>
</protein>
<evidence type="ECO:0000313" key="2">
    <source>
        <dbReference type="EMBL" id="KSU75827.1"/>
    </source>
</evidence>
<organism evidence="2 3">
    <name type="scientific">Pseudarthrobacter enclensis</name>
    <dbReference type="NCBI Taxonomy" id="993070"/>
    <lineage>
        <taxon>Bacteria</taxon>
        <taxon>Bacillati</taxon>
        <taxon>Actinomycetota</taxon>
        <taxon>Actinomycetes</taxon>
        <taxon>Micrococcales</taxon>
        <taxon>Micrococcaceae</taxon>
        <taxon>Pseudarthrobacter</taxon>
    </lineage>
</organism>
<evidence type="ECO:0000256" key="1">
    <source>
        <dbReference type="SAM" id="MobiDB-lite"/>
    </source>
</evidence>
<gene>
    <name evidence="2" type="ORF">AS031_10555</name>
</gene>